<keyword evidence="1" id="KW-0112">Calmodulin-binding</keyword>
<dbReference type="InterPro" id="IPR000048">
    <property type="entry name" value="IQ_motif_EF-hand-BS"/>
</dbReference>
<feature type="compositionally biased region" description="Basic and acidic residues" evidence="4">
    <location>
        <begin position="181"/>
        <end position="195"/>
    </location>
</feature>
<dbReference type="Proteomes" id="UP001497516">
    <property type="component" value="Chromosome 7"/>
</dbReference>
<name>A0AAV2FW01_9ROSI</name>
<dbReference type="GO" id="GO:0005516">
    <property type="term" value="F:calmodulin binding"/>
    <property type="evidence" value="ECO:0007669"/>
    <property type="project" value="UniProtKB-KW"/>
</dbReference>
<evidence type="ECO:0000256" key="4">
    <source>
        <dbReference type="SAM" id="MobiDB-lite"/>
    </source>
</evidence>
<dbReference type="Gene3D" id="1.20.5.190">
    <property type="match status" value="1"/>
</dbReference>
<keyword evidence="7" id="KW-1185">Reference proteome</keyword>
<gene>
    <name evidence="6" type="ORF">LTRI10_LOCUS42508</name>
</gene>
<dbReference type="InterPro" id="IPR025064">
    <property type="entry name" value="DUF4005"/>
</dbReference>
<organism evidence="6 7">
    <name type="scientific">Linum trigynum</name>
    <dbReference type="NCBI Taxonomy" id="586398"/>
    <lineage>
        <taxon>Eukaryota</taxon>
        <taxon>Viridiplantae</taxon>
        <taxon>Streptophyta</taxon>
        <taxon>Embryophyta</taxon>
        <taxon>Tracheophyta</taxon>
        <taxon>Spermatophyta</taxon>
        <taxon>Magnoliopsida</taxon>
        <taxon>eudicotyledons</taxon>
        <taxon>Gunneridae</taxon>
        <taxon>Pentapetalae</taxon>
        <taxon>rosids</taxon>
        <taxon>fabids</taxon>
        <taxon>Malpighiales</taxon>
        <taxon>Linaceae</taxon>
        <taxon>Linum</taxon>
    </lineage>
</organism>
<evidence type="ECO:0000256" key="3">
    <source>
        <dbReference type="ARBA" id="ARBA00024378"/>
    </source>
</evidence>
<feature type="region of interest" description="Disordered" evidence="4">
    <location>
        <begin position="289"/>
        <end position="363"/>
    </location>
</feature>
<dbReference type="PROSITE" id="PS50096">
    <property type="entry name" value="IQ"/>
    <property type="match status" value="2"/>
</dbReference>
<accession>A0AAV2FW01</accession>
<dbReference type="PANTHER" id="PTHR32295:SF212">
    <property type="entry name" value="CALMODULIN BINDING PROTEIN-RELATED"/>
    <property type="match status" value="1"/>
</dbReference>
<sequence>MADSKGGCWYGWMKKIFTCHLAEKKLKRGKWKWVPRRLRLLGQNPVIPAPTTLLTDATERQKNYALTVAMAAAAAAEAAVAAAKAASELVRLTAPTAPHGSSVKRDRNRAAILIQSVFRAYLARKALRALRGVVKLQAIVRGELFRRRQSAIINKLKHLILLDDGVDDDCKSAPIDEQEEKDFKQGRTDHQHSESTGHSLRCSSQRSWDFSRLSKEELDAVWLRKQEGSMKRDRMMSYSFSHQERMNSQLLEELLMEENDQRSNDRHWMENLRLLPFSTSFNSETEFSSLTKTSKDSSHHTRGRSSSVARDDDNDSDGESSRTTITSSSVNLPMYMAATESARARARSVSMPRQRVGVDREEGSRGGMTKVLWSSDSGELFGKSSANKEMVNRKCHHRGFSLASRGKNG</sequence>
<comment type="similarity">
    <text evidence="2">Belongs to the IQD family.</text>
</comment>
<evidence type="ECO:0000256" key="2">
    <source>
        <dbReference type="ARBA" id="ARBA00024341"/>
    </source>
</evidence>
<comment type="subunit">
    <text evidence="3">Binds to multiple calmodulin (CaM) in the presence of Ca(2+) and CaM-like proteins.</text>
</comment>
<feature type="region of interest" description="Disordered" evidence="4">
    <location>
        <begin position="178"/>
        <end position="200"/>
    </location>
</feature>
<evidence type="ECO:0000313" key="6">
    <source>
        <dbReference type="EMBL" id="CAL1402516.1"/>
    </source>
</evidence>
<dbReference type="EMBL" id="OZ034820">
    <property type="protein sequence ID" value="CAL1402516.1"/>
    <property type="molecule type" value="Genomic_DNA"/>
</dbReference>
<dbReference type="Pfam" id="PF13178">
    <property type="entry name" value="DUF4005"/>
    <property type="match status" value="1"/>
</dbReference>
<dbReference type="SMART" id="SM00015">
    <property type="entry name" value="IQ"/>
    <property type="match status" value="2"/>
</dbReference>
<proteinExistence type="inferred from homology"/>
<dbReference type="AlphaFoldDB" id="A0AAV2FW01"/>
<dbReference type="CDD" id="cd23767">
    <property type="entry name" value="IQCD"/>
    <property type="match status" value="1"/>
</dbReference>
<feature type="domain" description="DUF4005" evidence="5">
    <location>
        <begin position="321"/>
        <end position="368"/>
    </location>
</feature>
<protein>
    <recommendedName>
        <fullName evidence="5">DUF4005 domain-containing protein</fullName>
    </recommendedName>
</protein>
<evidence type="ECO:0000313" key="7">
    <source>
        <dbReference type="Proteomes" id="UP001497516"/>
    </source>
</evidence>
<evidence type="ECO:0000256" key="1">
    <source>
        <dbReference type="ARBA" id="ARBA00022860"/>
    </source>
</evidence>
<dbReference type="Pfam" id="PF00612">
    <property type="entry name" value="IQ"/>
    <property type="match status" value="2"/>
</dbReference>
<dbReference type="PANTHER" id="PTHR32295">
    <property type="entry name" value="IQ-DOMAIN 5-RELATED"/>
    <property type="match status" value="1"/>
</dbReference>
<feature type="compositionally biased region" description="Polar residues" evidence="4">
    <location>
        <begin position="321"/>
        <end position="331"/>
    </location>
</feature>
<reference evidence="6 7" key="1">
    <citation type="submission" date="2024-04" db="EMBL/GenBank/DDBJ databases">
        <authorList>
            <person name="Fracassetti M."/>
        </authorList>
    </citation>
    <scope>NUCLEOTIDE SEQUENCE [LARGE SCALE GENOMIC DNA]</scope>
</reference>
<evidence type="ECO:0000259" key="5">
    <source>
        <dbReference type="Pfam" id="PF13178"/>
    </source>
</evidence>